<dbReference type="SUPFAM" id="SSF52172">
    <property type="entry name" value="CheY-like"/>
    <property type="match status" value="1"/>
</dbReference>
<gene>
    <name evidence="6" type="ORF">DFR39_102345</name>
</gene>
<dbReference type="Gene3D" id="3.40.50.2300">
    <property type="match status" value="1"/>
</dbReference>
<evidence type="ECO:0000313" key="6">
    <source>
        <dbReference type="EMBL" id="TDP11959.1"/>
    </source>
</evidence>
<dbReference type="PANTHER" id="PTHR43214">
    <property type="entry name" value="TWO-COMPONENT RESPONSE REGULATOR"/>
    <property type="match status" value="1"/>
</dbReference>
<sequence length="241" mass="26746">MSPAQRIRVLVADDHHLVREGLLALLRREPDLDVLAEARDGMELVRLARQLEPDVAIVDMAMPRMSGLEALRRLRSENLDCRLLCLSAHRDLQQVMAALEAGASGFVLKDNSFEDLARGVRRVATRQLFLSSELASDLLAHQQQRLGAAPLPAASPLERLTARERQMVRLLSEGYSARQIAEQLHLSAKTVATHREHVFAKLQIQGIAELTRFALRAGLSSLEAEPPQRETRPGFSPSADC</sequence>
<dbReference type="EMBL" id="SNXE01000002">
    <property type="protein sequence ID" value="TDP11959.1"/>
    <property type="molecule type" value="Genomic_DNA"/>
</dbReference>
<dbReference type="SMART" id="SM00421">
    <property type="entry name" value="HTH_LUXR"/>
    <property type="match status" value="1"/>
</dbReference>
<feature type="domain" description="Response regulatory" evidence="5">
    <location>
        <begin position="8"/>
        <end position="124"/>
    </location>
</feature>
<evidence type="ECO:0000256" key="1">
    <source>
        <dbReference type="ARBA" id="ARBA00022553"/>
    </source>
</evidence>
<keyword evidence="1 3" id="KW-0597">Phosphoprotein</keyword>
<dbReference type="SUPFAM" id="SSF46894">
    <property type="entry name" value="C-terminal effector domain of the bipartite response regulators"/>
    <property type="match status" value="1"/>
</dbReference>
<keyword evidence="2" id="KW-0238">DNA-binding</keyword>
<dbReference type="PRINTS" id="PR00038">
    <property type="entry name" value="HTHLUXR"/>
</dbReference>
<dbReference type="OrthoDB" id="3374006at2"/>
<dbReference type="InterPro" id="IPR016032">
    <property type="entry name" value="Sig_transdc_resp-reg_C-effctor"/>
</dbReference>
<dbReference type="GO" id="GO:0006355">
    <property type="term" value="P:regulation of DNA-templated transcription"/>
    <property type="evidence" value="ECO:0007669"/>
    <property type="project" value="InterPro"/>
</dbReference>
<accession>A0A4R6NA08</accession>
<dbReference type="PROSITE" id="PS00622">
    <property type="entry name" value="HTH_LUXR_1"/>
    <property type="match status" value="1"/>
</dbReference>
<protein>
    <submittedName>
        <fullName evidence="6">LuxR family two component transcriptional regulator</fullName>
    </submittedName>
</protein>
<dbReference type="Pfam" id="PF00072">
    <property type="entry name" value="Response_reg"/>
    <property type="match status" value="1"/>
</dbReference>
<dbReference type="InterPro" id="IPR000792">
    <property type="entry name" value="Tscrpt_reg_LuxR_C"/>
</dbReference>
<dbReference type="PROSITE" id="PS50110">
    <property type="entry name" value="RESPONSE_REGULATORY"/>
    <property type="match status" value="1"/>
</dbReference>
<feature type="domain" description="HTH luxR-type" evidence="4">
    <location>
        <begin position="153"/>
        <end position="218"/>
    </location>
</feature>
<dbReference type="GO" id="GO:0000160">
    <property type="term" value="P:phosphorelay signal transduction system"/>
    <property type="evidence" value="ECO:0007669"/>
    <property type="project" value="InterPro"/>
</dbReference>
<dbReference type="RefSeq" id="WP_133602721.1">
    <property type="nucleotide sequence ID" value="NZ_JAUFPJ010000002.1"/>
</dbReference>
<evidence type="ECO:0000256" key="2">
    <source>
        <dbReference type="ARBA" id="ARBA00023125"/>
    </source>
</evidence>
<evidence type="ECO:0000313" key="7">
    <source>
        <dbReference type="Proteomes" id="UP000295357"/>
    </source>
</evidence>
<dbReference type="InterPro" id="IPR058245">
    <property type="entry name" value="NreC/VraR/RcsB-like_REC"/>
</dbReference>
<proteinExistence type="predicted"/>
<dbReference type="SMART" id="SM00448">
    <property type="entry name" value="REC"/>
    <property type="match status" value="1"/>
</dbReference>
<evidence type="ECO:0000259" key="4">
    <source>
        <dbReference type="PROSITE" id="PS50043"/>
    </source>
</evidence>
<dbReference type="AlphaFoldDB" id="A0A4R6NA08"/>
<dbReference type="CDD" id="cd06170">
    <property type="entry name" value="LuxR_C_like"/>
    <property type="match status" value="1"/>
</dbReference>
<name>A0A4R6NA08_9BURK</name>
<dbReference type="InterPro" id="IPR039420">
    <property type="entry name" value="WalR-like"/>
</dbReference>
<dbReference type="InterPro" id="IPR001789">
    <property type="entry name" value="Sig_transdc_resp-reg_receiver"/>
</dbReference>
<keyword evidence="7" id="KW-1185">Reference proteome</keyword>
<dbReference type="Proteomes" id="UP000295357">
    <property type="component" value="Unassembled WGS sequence"/>
</dbReference>
<dbReference type="GO" id="GO:0003677">
    <property type="term" value="F:DNA binding"/>
    <property type="evidence" value="ECO:0007669"/>
    <property type="project" value="UniProtKB-KW"/>
</dbReference>
<dbReference type="CDD" id="cd17535">
    <property type="entry name" value="REC_NarL-like"/>
    <property type="match status" value="1"/>
</dbReference>
<dbReference type="PANTHER" id="PTHR43214:SF43">
    <property type="entry name" value="TWO-COMPONENT RESPONSE REGULATOR"/>
    <property type="match status" value="1"/>
</dbReference>
<dbReference type="InterPro" id="IPR011006">
    <property type="entry name" value="CheY-like_superfamily"/>
</dbReference>
<evidence type="ECO:0000256" key="3">
    <source>
        <dbReference type="PROSITE-ProRule" id="PRU00169"/>
    </source>
</evidence>
<organism evidence="6 7">
    <name type="scientific">Roseateles asaccharophilus</name>
    <dbReference type="NCBI Taxonomy" id="582607"/>
    <lineage>
        <taxon>Bacteria</taxon>
        <taxon>Pseudomonadati</taxon>
        <taxon>Pseudomonadota</taxon>
        <taxon>Betaproteobacteria</taxon>
        <taxon>Burkholderiales</taxon>
        <taxon>Sphaerotilaceae</taxon>
        <taxon>Roseateles</taxon>
    </lineage>
</organism>
<evidence type="ECO:0000259" key="5">
    <source>
        <dbReference type="PROSITE" id="PS50110"/>
    </source>
</evidence>
<dbReference type="Pfam" id="PF00196">
    <property type="entry name" value="GerE"/>
    <property type="match status" value="1"/>
</dbReference>
<reference evidence="6 7" key="1">
    <citation type="submission" date="2019-03" db="EMBL/GenBank/DDBJ databases">
        <title>Genomic Encyclopedia of Type Strains, Phase IV (KMG-IV): sequencing the most valuable type-strain genomes for metagenomic binning, comparative biology and taxonomic classification.</title>
        <authorList>
            <person name="Goeker M."/>
        </authorList>
    </citation>
    <scope>NUCLEOTIDE SEQUENCE [LARGE SCALE GENOMIC DNA]</scope>
    <source>
        <strain evidence="6 7">DSM 25082</strain>
    </source>
</reference>
<dbReference type="PROSITE" id="PS50043">
    <property type="entry name" value="HTH_LUXR_2"/>
    <property type="match status" value="1"/>
</dbReference>
<feature type="modified residue" description="4-aspartylphosphate" evidence="3">
    <location>
        <position position="59"/>
    </location>
</feature>
<comment type="caution">
    <text evidence="6">The sequence shown here is derived from an EMBL/GenBank/DDBJ whole genome shotgun (WGS) entry which is preliminary data.</text>
</comment>